<reference evidence="2 3" key="1">
    <citation type="submission" date="2016-10" db="EMBL/GenBank/DDBJ databases">
        <authorList>
            <person name="de Groot N.N."/>
        </authorList>
    </citation>
    <scope>NUCLEOTIDE SEQUENCE [LARGE SCALE GENOMIC DNA]</scope>
    <source>
        <strain evidence="2 3">CGMCC 4.3510</strain>
    </source>
</reference>
<keyword evidence="1" id="KW-0812">Transmembrane</keyword>
<feature type="transmembrane region" description="Helical" evidence="1">
    <location>
        <begin position="9"/>
        <end position="27"/>
    </location>
</feature>
<dbReference type="Proteomes" id="UP000199323">
    <property type="component" value="Unassembled WGS sequence"/>
</dbReference>
<accession>A0A1I2JB96</accession>
<proteinExistence type="predicted"/>
<protein>
    <submittedName>
        <fullName evidence="2">Uncharacterized protein</fullName>
    </submittedName>
</protein>
<dbReference type="AlphaFoldDB" id="A0A1I2JB96"/>
<sequence length="74" mass="7990">MGNHMGKKIGFVALGVLMAVMAVMSFVGSVRSLHTLVLIPPGVATAVASWYAFRAAFARPVPATEQAPRQTWYR</sequence>
<keyword evidence="3" id="KW-1185">Reference proteome</keyword>
<keyword evidence="1" id="KW-0472">Membrane</keyword>
<evidence type="ECO:0000256" key="1">
    <source>
        <dbReference type="SAM" id="Phobius"/>
    </source>
</evidence>
<feature type="transmembrane region" description="Helical" evidence="1">
    <location>
        <begin position="33"/>
        <end position="53"/>
    </location>
</feature>
<evidence type="ECO:0000313" key="3">
    <source>
        <dbReference type="Proteomes" id="UP000199323"/>
    </source>
</evidence>
<keyword evidence="1" id="KW-1133">Transmembrane helix</keyword>
<gene>
    <name evidence="2" type="ORF">SAMN05216251_11735</name>
</gene>
<organism evidence="2 3">
    <name type="scientific">Actinacidiphila alni</name>
    <dbReference type="NCBI Taxonomy" id="380248"/>
    <lineage>
        <taxon>Bacteria</taxon>
        <taxon>Bacillati</taxon>
        <taxon>Actinomycetota</taxon>
        <taxon>Actinomycetes</taxon>
        <taxon>Kitasatosporales</taxon>
        <taxon>Streptomycetaceae</taxon>
        <taxon>Actinacidiphila</taxon>
    </lineage>
</organism>
<name>A0A1I2JB96_9ACTN</name>
<evidence type="ECO:0000313" key="2">
    <source>
        <dbReference type="EMBL" id="SFF51589.1"/>
    </source>
</evidence>
<dbReference type="EMBL" id="FONG01000017">
    <property type="protein sequence ID" value="SFF51589.1"/>
    <property type="molecule type" value="Genomic_DNA"/>
</dbReference>
<dbReference type="STRING" id="380248.SAMN05216251_11735"/>